<sequence>MRFSEAGARYRNAAVITDGVQIDATGVELVNTESGRIVGGVTFAAGGSTVINEAGGIIRVADGAEAHSTAAVTGSAGADTLVNAGSIIGRIDLGAGDDRYESRGAASAAAEGGAGRDRAAFTVTDQGVRYGTAFTGFEELALTGNGQFVGFSGYQAITLGAPLDYGMGLIDSLNPAVDLLLAGNRFRLHASSLRSVAGGDAAEGLELSNASVVSGAVSLGGGDDVLWLNRFGTAAAPTLPGGGADGGTGRDTLRIDSYSAGGVAYDLATVAGFETLSINAGYVQKAAFDIGNADGFGSIELGTSSSLTLRSSASPGANLSGGSGGAISLDAESAIGRYGFPLAPGWDQRVDIQQADDRQSVVFSNRGAVGGEMRFYVGDDLYDGREGRVGGAVYGNAGNDTLLGGAGAERFEGGFGADRLEGGDGADTLVGGAGGDLLDGGRGVDRLEGGAGDDRFVVDEVGDAIVEAVGEGFDTLTVTQGSYLLSGGASVELLSAAAGTASINIGGNEQSQRLEGNDGANILSSGGGGGVDTMAGGLGDDTYRVFATGDVIEDTGGFDTVYASGTSYFLYSTAAVEYLSNSDQAGTEPIYLVGNGASQVIAGNYGNNILNGRGGDGQALPDTLIGLFGNDTYGVFSQGDVVREQAGQGADVVYASASYQLRQGTEVEALAAINGSAADAASAYTLRGNEVGQTVVGNAAANVVDGRGGADTLVGLGGADTFAFTTAPGTSNVDTIQDFGPEDLIGLASDVFAGVADGGVQAGELALGTAAQDGDDRLVYDQATGRLFYDADGSGAGAAVLFAQLAAGTVLTAASFTIVQPVGDIPAA</sequence>
<dbReference type="RefSeq" id="WP_095998910.1">
    <property type="nucleotide sequence ID" value="NZ_NSLI01000004.1"/>
</dbReference>
<evidence type="ECO:0000256" key="2">
    <source>
        <dbReference type="ARBA" id="ARBA00022525"/>
    </source>
</evidence>
<organism evidence="3 4">
    <name type="scientific">Sphingomonas lenta</name>
    <dbReference type="NCBI Taxonomy" id="1141887"/>
    <lineage>
        <taxon>Bacteria</taxon>
        <taxon>Pseudomonadati</taxon>
        <taxon>Pseudomonadota</taxon>
        <taxon>Alphaproteobacteria</taxon>
        <taxon>Sphingomonadales</taxon>
        <taxon>Sphingomonadaceae</taxon>
        <taxon>Sphingomonas</taxon>
    </lineage>
</organism>
<reference evidence="4" key="1">
    <citation type="submission" date="2017-09" db="EMBL/GenBank/DDBJ databases">
        <authorList>
            <person name="Feng G."/>
            <person name="Zhu H."/>
        </authorList>
    </citation>
    <scope>NUCLEOTIDE SEQUENCE [LARGE SCALE GENOMIC DNA]</scope>
    <source>
        <strain evidence="4">1PNM-20</strain>
    </source>
</reference>
<gene>
    <name evidence="3" type="ORF">CKY28_13645</name>
</gene>
<dbReference type="PROSITE" id="PS00330">
    <property type="entry name" value="HEMOLYSIN_CALCIUM"/>
    <property type="match status" value="3"/>
</dbReference>
<dbReference type="InterPro" id="IPR011049">
    <property type="entry name" value="Serralysin-like_metalloprot_C"/>
</dbReference>
<dbReference type="PANTHER" id="PTHR38340:SF1">
    <property type="entry name" value="S-LAYER PROTEIN"/>
    <property type="match status" value="1"/>
</dbReference>
<protein>
    <recommendedName>
        <fullName evidence="5">Calcium-binding protein</fullName>
    </recommendedName>
</protein>
<dbReference type="Gene3D" id="2.150.10.10">
    <property type="entry name" value="Serralysin-like metalloprotease, C-terminal"/>
    <property type="match status" value="2"/>
</dbReference>
<dbReference type="PANTHER" id="PTHR38340">
    <property type="entry name" value="S-LAYER PROTEIN"/>
    <property type="match status" value="1"/>
</dbReference>
<evidence type="ECO:0008006" key="5">
    <source>
        <dbReference type="Google" id="ProtNLM"/>
    </source>
</evidence>
<evidence type="ECO:0000256" key="1">
    <source>
        <dbReference type="ARBA" id="ARBA00004613"/>
    </source>
</evidence>
<keyword evidence="2" id="KW-0964">Secreted</keyword>
<evidence type="ECO:0000313" key="3">
    <source>
        <dbReference type="EMBL" id="PAX07086.1"/>
    </source>
</evidence>
<dbReference type="AlphaFoldDB" id="A0A2A2SCV8"/>
<dbReference type="Proteomes" id="UP000218151">
    <property type="component" value="Unassembled WGS sequence"/>
</dbReference>
<dbReference type="GO" id="GO:0005576">
    <property type="term" value="C:extracellular region"/>
    <property type="evidence" value="ECO:0007669"/>
    <property type="project" value="UniProtKB-SubCell"/>
</dbReference>
<dbReference type="SUPFAM" id="SSF51120">
    <property type="entry name" value="beta-Roll"/>
    <property type="match status" value="3"/>
</dbReference>
<comment type="caution">
    <text evidence="3">The sequence shown here is derived from an EMBL/GenBank/DDBJ whole genome shotgun (WGS) entry which is preliminary data.</text>
</comment>
<dbReference type="InterPro" id="IPR001343">
    <property type="entry name" value="Hemolysn_Ca-bd"/>
</dbReference>
<dbReference type="PRINTS" id="PR00313">
    <property type="entry name" value="CABNDNGRPT"/>
</dbReference>
<dbReference type="Pfam" id="PF00353">
    <property type="entry name" value="HemolysinCabind"/>
    <property type="match status" value="4"/>
</dbReference>
<accession>A0A2A2SCV8</accession>
<comment type="subcellular location">
    <subcellularLocation>
        <location evidence="1">Secreted</location>
    </subcellularLocation>
</comment>
<dbReference type="InterPro" id="IPR018511">
    <property type="entry name" value="Hemolysin-typ_Ca-bd_CS"/>
</dbReference>
<dbReference type="Gene3D" id="2.160.20.160">
    <property type="match status" value="1"/>
</dbReference>
<proteinExistence type="predicted"/>
<dbReference type="GO" id="GO:0005509">
    <property type="term" value="F:calcium ion binding"/>
    <property type="evidence" value="ECO:0007669"/>
    <property type="project" value="InterPro"/>
</dbReference>
<dbReference type="EMBL" id="NSLI01000004">
    <property type="protein sequence ID" value="PAX07086.1"/>
    <property type="molecule type" value="Genomic_DNA"/>
</dbReference>
<evidence type="ECO:0000313" key="4">
    <source>
        <dbReference type="Proteomes" id="UP000218151"/>
    </source>
</evidence>
<dbReference type="InterPro" id="IPR050557">
    <property type="entry name" value="RTX_toxin/Mannuronan_C5-epim"/>
</dbReference>
<name>A0A2A2SCV8_9SPHN</name>
<keyword evidence="4" id="KW-1185">Reference proteome</keyword>